<dbReference type="RefSeq" id="WP_047913508.1">
    <property type="nucleotide sequence ID" value="NZ_CP118101.1"/>
</dbReference>
<name>A0AAX3MYW1_9BACL</name>
<keyword evidence="6" id="KW-1185">Reference proteome</keyword>
<dbReference type="EMBL" id="CP118101">
    <property type="protein sequence ID" value="WDH81994.1"/>
    <property type="molecule type" value="Genomic_DNA"/>
</dbReference>
<accession>A0AAX3MYW1</accession>
<evidence type="ECO:0000313" key="5">
    <source>
        <dbReference type="Proteomes" id="UP001220962"/>
    </source>
</evidence>
<dbReference type="Proteomes" id="UP001220962">
    <property type="component" value="Chromosome"/>
</dbReference>
<feature type="domain" description="Cell wall-active antibiotics response LiaF-like C-terminal" evidence="2">
    <location>
        <begin position="101"/>
        <end position="212"/>
    </location>
</feature>
<keyword evidence="1" id="KW-1133">Transmembrane helix</keyword>
<sequence>MSNKKQFFAILAIGIGLLMLLGDFISFFTIVALLLLIYGYFKFQSGNAKKGRTYLGVGAAILILDNLIFVVGVTLISLGVFYWKGRKVQPREGYIINQNFMSNFAWDEEPWMLRNTSIWHVIGEVDADLSLAIPESKETVVYLQGVMGDIDLSIPEDYGVEIEAFILLGKQQFGNDQKGGAMNRLVYRTPGYENSEYKVKFVISYLIGDLNVRLT</sequence>
<dbReference type="Proteomes" id="UP001221519">
    <property type="component" value="Chromosome"/>
</dbReference>
<evidence type="ECO:0000259" key="2">
    <source>
        <dbReference type="Pfam" id="PF09922"/>
    </source>
</evidence>
<evidence type="ECO:0000313" key="3">
    <source>
        <dbReference type="EMBL" id="WDH81994.1"/>
    </source>
</evidence>
<dbReference type="EMBL" id="CP118108">
    <property type="protein sequence ID" value="WDI01723.1"/>
    <property type="molecule type" value="Genomic_DNA"/>
</dbReference>
<dbReference type="InterPro" id="IPR047793">
    <property type="entry name" value="LiaF_C"/>
</dbReference>
<keyword evidence="1" id="KW-0472">Membrane</keyword>
<proteinExistence type="predicted"/>
<reference evidence="3 6" key="1">
    <citation type="submission" date="2023-02" db="EMBL/GenBank/DDBJ databases">
        <title>Pathogen: clinical or host-associated sample.</title>
        <authorList>
            <person name="Hergert J."/>
            <person name="Casey R."/>
            <person name="Wagner J."/>
            <person name="Young E.L."/>
            <person name="Oakeson K.F."/>
        </authorList>
    </citation>
    <scope>NUCLEOTIDE SEQUENCE</scope>
    <source>
        <strain evidence="4 6">2022CK-00829</strain>
        <strain evidence="3">2022CK-00830</strain>
    </source>
</reference>
<keyword evidence="1" id="KW-0812">Transmembrane</keyword>
<gene>
    <name evidence="3" type="primary">liaF</name>
    <name evidence="3" type="ORF">PUW23_21265</name>
    <name evidence="4" type="ORF">PUW25_21155</name>
</gene>
<evidence type="ECO:0000313" key="6">
    <source>
        <dbReference type="Proteomes" id="UP001221519"/>
    </source>
</evidence>
<dbReference type="InterPro" id="IPR024425">
    <property type="entry name" value="LiaF-like_C"/>
</dbReference>
<evidence type="ECO:0000313" key="4">
    <source>
        <dbReference type="EMBL" id="WDI01723.1"/>
    </source>
</evidence>
<feature type="transmembrane region" description="Helical" evidence="1">
    <location>
        <begin position="60"/>
        <end position="83"/>
    </location>
</feature>
<protein>
    <submittedName>
        <fullName evidence="3">Cell wall-active antibiotics response protein LiaF</fullName>
    </submittedName>
</protein>
<feature type="transmembrane region" description="Helical" evidence="1">
    <location>
        <begin position="7"/>
        <end position="40"/>
    </location>
</feature>
<dbReference type="Pfam" id="PF09922">
    <property type="entry name" value="LiaF-like_C"/>
    <property type="match status" value="1"/>
</dbReference>
<dbReference type="AlphaFoldDB" id="A0AAX3MYW1"/>
<dbReference type="NCBIfam" id="NF040535">
    <property type="entry name" value="LiaF_C_term"/>
    <property type="match status" value="1"/>
</dbReference>
<organism evidence="3 5">
    <name type="scientific">Paenibacillus urinalis</name>
    <dbReference type="NCBI Taxonomy" id="521520"/>
    <lineage>
        <taxon>Bacteria</taxon>
        <taxon>Bacillati</taxon>
        <taxon>Bacillota</taxon>
        <taxon>Bacilli</taxon>
        <taxon>Bacillales</taxon>
        <taxon>Paenibacillaceae</taxon>
        <taxon>Paenibacillus</taxon>
    </lineage>
</organism>
<evidence type="ECO:0000256" key="1">
    <source>
        <dbReference type="SAM" id="Phobius"/>
    </source>
</evidence>